<dbReference type="Gene3D" id="2.60.40.1970">
    <property type="entry name" value="YEATS domain"/>
    <property type="match status" value="1"/>
</dbReference>
<dbReference type="Pfam" id="PF03366">
    <property type="entry name" value="YEATS"/>
    <property type="match status" value="1"/>
</dbReference>
<dbReference type="VEuPathDB" id="MicrosporidiaDB:AAJ76_3300033329"/>
<evidence type="ECO:0000256" key="3">
    <source>
        <dbReference type="RuleBase" id="RU367117"/>
    </source>
</evidence>
<keyword evidence="3" id="KW-0963">Cytoplasm</keyword>
<dbReference type="PROSITE" id="PS51037">
    <property type="entry name" value="YEATS"/>
    <property type="match status" value="1"/>
</dbReference>
<comment type="subunit">
    <text evidence="3">Component of the SWR1 chromatin-remodeling complex and of the NuA4 histone acetyltransferase complex.</text>
</comment>
<keyword evidence="5" id="KW-0648">Protein biosynthesis</keyword>
<keyword evidence="3" id="KW-0175">Coiled coil</keyword>
<dbReference type="GO" id="GO:0003743">
    <property type="term" value="F:translation initiation factor activity"/>
    <property type="evidence" value="ECO:0007669"/>
    <property type="project" value="UniProtKB-KW"/>
</dbReference>
<dbReference type="VEuPathDB" id="MicrosporidiaDB:NCER_100144"/>
<dbReference type="EMBL" id="JPQZ01000033">
    <property type="protein sequence ID" value="KKO75087.1"/>
    <property type="molecule type" value="Genomic_DNA"/>
</dbReference>
<sequence length="146" mass="16993">MKGYTSCRIVIGTIATKINIPNSDITHEWKVYVKAPLNIIKSVHYKLHESFPNNLIITEYPFEHIDRGWGEFTIQVKLILFNDDRLTTSHFLKLYGDSDPVINETVDEIIYKGMGQEIIPSVEENEEYKKIDEAIDFVLKLFDEKD</sequence>
<dbReference type="Proteomes" id="UP000034350">
    <property type="component" value="Unassembled WGS sequence"/>
</dbReference>
<evidence type="ECO:0000313" key="6">
    <source>
        <dbReference type="Proteomes" id="UP000034350"/>
    </source>
</evidence>
<gene>
    <name evidence="3" type="primary">YAF9</name>
    <name evidence="5" type="ORF">AAJ76_3300033329</name>
</gene>
<comment type="domain">
    <text evidence="3">The coiled-coil domain is required for assembly into the NuA4 complex.</text>
</comment>
<dbReference type="GO" id="GO:0000812">
    <property type="term" value="C:Swr1 complex"/>
    <property type="evidence" value="ECO:0007669"/>
    <property type="project" value="UniProtKB-UniRule"/>
</dbReference>
<proteinExistence type="inferred from homology"/>
<keyword evidence="3" id="KW-0010">Activator</keyword>
<keyword evidence="5" id="KW-0396">Initiation factor</keyword>
<dbReference type="GO" id="GO:0005737">
    <property type="term" value="C:cytoplasm"/>
    <property type="evidence" value="ECO:0007669"/>
    <property type="project" value="UniProtKB-SubCell"/>
</dbReference>
<dbReference type="InterPro" id="IPR055129">
    <property type="entry name" value="YEATS_dom"/>
</dbReference>
<dbReference type="PANTHER" id="PTHR23195">
    <property type="entry name" value="YEATS DOMAIN"/>
    <property type="match status" value="1"/>
</dbReference>
<dbReference type="InterPro" id="IPR038704">
    <property type="entry name" value="YEAST_sf"/>
</dbReference>
<keyword evidence="3" id="KW-0804">Transcription</keyword>
<dbReference type="OMA" id="PELTHEW"/>
<keyword evidence="3" id="KW-0805">Transcription regulation</keyword>
<dbReference type="GO" id="GO:0006281">
    <property type="term" value="P:DNA repair"/>
    <property type="evidence" value="ECO:0007669"/>
    <property type="project" value="UniProtKB-UniRule"/>
</dbReference>
<comment type="subcellular location">
    <subcellularLocation>
        <location evidence="3">Nucleus</location>
    </subcellularLocation>
    <subcellularLocation>
        <location evidence="3">Cytoplasm</location>
    </subcellularLocation>
</comment>
<dbReference type="AlphaFoldDB" id="A0A0F9YR80"/>
<dbReference type="CDD" id="cd16887">
    <property type="entry name" value="YEATS"/>
    <property type="match status" value="1"/>
</dbReference>
<dbReference type="InterPro" id="IPR005033">
    <property type="entry name" value="YEATS"/>
</dbReference>
<dbReference type="GO" id="GO:0006355">
    <property type="term" value="P:regulation of DNA-templated transcription"/>
    <property type="evidence" value="ECO:0007669"/>
    <property type="project" value="InterPro"/>
</dbReference>
<reference evidence="5 6" key="1">
    <citation type="journal article" date="2015" name="Environ. Microbiol.">
        <title>Genome analyses suggest the presence of polyploidy and recent human-driven expansions in eight global populations of the honeybee pathogen Nosema ceranae.</title>
        <authorList>
            <person name="Pelin A."/>
            <person name="Selman M."/>
            <person name="Aris-Brosou S."/>
            <person name="Farinelli L."/>
            <person name="Corradi N."/>
        </authorList>
    </citation>
    <scope>NUCLEOTIDE SEQUENCE [LARGE SCALE GENOMIC DNA]</scope>
    <source>
        <strain evidence="5 6">PA08 1199</strain>
    </source>
</reference>
<evidence type="ECO:0000259" key="4">
    <source>
        <dbReference type="PROSITE" id="PS51037"/>
    </source>
</evidence>
<organism evidence="5 6">
    <name type="scientific">Vairimorpha ceranae</name>
    <dbReference type="NCBI Taxonomy" id="40302"/>
    <lineage>
        <taxon>Eukaryota</taxon>
        <taxon>Fungi</taxon>
        <taxon>Fungi incertae sedis</taxon>
        <taxon>Microsporidia</taxon>
        <taxon>Nosematidae</taxon>
        <taxon>Vairimorpha</taxon>
    </lineage>
</organism>
<evidence type="ECO:0000313" key="5">
    <source>
        <dbReference type="EMBL" id="KKO75087.1"/>
    </source>
</evidence>
<keyword evidence="6" id="KW-1185">Reference proteome</keyword>
<evidence type="ECO:0000256" key="2">
    <source>
        <dbReference type="PROSITE-ProRule" id="PRU00376"/>
    </source>
</evidence>
<keyword evidence="1 2" id="KW-0539">Nucleus</keyword>
<evidence type="ECO:0000256" key="1">
    <source>
        <dbReference type="ARBA" id="ARBA00023242"/>
    </source>
</evidence>
<keyword evidence="3" id="KW-0227">DNA damage</keyword>
<comment type="caution">
    <text evidence="5">The sequence shown here is derived from an EMBL/GenBank/DDBJ whole genome shotgun (WGS) entry which is preliminary data.</text>
</comment>
<keyword evidence="3" id="KW-0234">DNA repair</keyword>
<feature type="domain" description="YEATS" evidence="4">
    <location>
        <begin position="1"/>
        <end position="125"/>
    </location>
</feature>
<accession>A0A0F9YR80</accession>
<protein>
    <recommendedName>
        <fullName evidence="3">Protein AF-9 homolog</fullName>
    </recommendedName>
</protein>
<comment type="function">
    <text evidence="3">Component of the SWR1 complex which mediates the ATP-dependent exchange of histone H2A for an H2A variant leading to transcriptional regulation of selected genes by chromatin remodeling. Component of the NuA4 histone acetyltransferase complex which is involved in transcriptional activation of selected genes principally by acetylation of nucleosomal histones H4 and H2A. The NuA4 complex is also involved in DNA repair. Yaf9 may also be required for viability in conditions in which the structural integrity of the spindle is compromised.</text>
</comment>
<dbReference type="GO" id="GO:0006325">
    <property type="term" value="P:chromatin organization"/>
    <property type="evidence" value="ECO:0007669"/>
    <property type="project" value="UniProtKB-KW"/>
</dbReference>
<comment type="similarity">
    <text evidence="3">Belongs to the YAF9 family.</text>
</comment>
<keyword evidence="3" id="KW-0156">Chromatin regulator</keyword>
<dbReference type="VEuPathDB" id="MicrosporidiaDB:G9O61_00g016300"/>
<name>A0A0F9YR80_9MICR</name>
<dbReference type="OrthoDB" id="16041at2759"/>